<dbReference type="AlphaFoldDB" id="J9G3B3"/>
<comment type="subcellular location">
    <subcellularLocation>
        <location evidence="1">Cell outer membrane</location>
    </subcellularLocation>
</comment>
<name>J9G3B3_9ZZZZ</name>
<evidence type="ECO:0000256" key="1">
    <source>
        <dbReference type="ARBA" id="ARBA00004442"/>
    </source>
</evidence>
<dbReference type="InterPro" id="IPR012944">
    <property type="entry name" value="SusD_RagB_dom"/>
</dbReference>
<dbReference type="EMBL" id="AMCI01005354">
    <property type="protein sequence ID" value="EJW96307.1"/>
    <property type="molecule type" value="Genomic_DNA"/>
</dbReference>
<proteinExistence type="predicted"/>
<keyword evidence="4" id="KW-0998">Cell outer membrane</keyword>
<protein>
    <submittedName>
        <fullName evidence="6">Lipoprotein</fullName>
    </submittedName>
</protein>
<evidence type="ECO:0000256" key="2">
    <source>
        <dbReference type="ARBA" id="ARBA00022729"/>
    </source>
</evidence>
<gene>
    <name evidence="6" type="ORF">EVA_15586</name>
</gene>
<evidence type="ECO:0000256" key="4">
    <source>
        <dbReference type="ARBA" id="ARBA00023237"/>
    </source>
</evidence>
<dbReference type="SUPFAM" id="SSF48452">
    <property type="entry name" value="TPR-like"/>
    <property type="match status" value="1"/>
</dbReference>
<evidence type="ECO:0000313" key="6">
    <source>
        <dbReference type="EMBL" id="EJW96307.1"/>
    </source>
</evidence>
<accession>J9G3B3</accession>
<dbReference type="InterPro" id="IPR011990">
    <property type="entry name" value="TPR-like_helical_dom_sf"/>
</dbReference>
<comment type="caution">
    <text evidence="6">The sequence shown here is derived from an EMBL/GenBank/DDBJ whole genome shotgun (WGS) entry which is preliminary data.</text>
</comment>
<organism evidence="6">
    <name type="scientific">gut metagenome</name>
    <dbReference type="NCBI Taxonomy" id="749906"/>
    <lineage>
        <taxon>unclassified sequences</taxon>
        <taxon>metagenomes</taxon>
        <taxon>organismal metagenomes</taxon>
    </lineage>
</organism>
<dbReference type="Gene3D" id="1.25.40.390">
    <property type="match status" value="1"/>
</dbReference>
<keyword evidence="2" id="KW-0732">Signal</keyword>
<keyword evidence="3" id="KW-0472">Membrane</keyword>
<feature type="domain" description="RagB/SusD" evidence="5">
    <location>
        <begin position="397"/>
        <end position="518"/>
    </location>
</feature>
<dbReference type="GO" id="GO:0009279">
    <property type="term" value="C:cell outer membrane"/>
    <property type="evidence" value="ECO:0007669"/>
    <property type="project" value="UniProtKB-SubCell"/>
</dbReference>
<keyword evidence="6" id="KW-0449">Lipoprotein</keyword>
<dbReference type="Pfam" id="PF07980">
    <property type="entry name" value="SusD_RagB"/>
    <property type="match status" value="1"/>
</dbReference>
<reference evidence="6" key="1">
    <citation type="journal article" date="2012" name="PLoS ONE">
        <title>Gene sets for utilization of primary and secondary nutrition supplies in the distal gut of endangered iberian lynx.</title>
        <authorList>
            <person name="Alcaide M."/>
            <person name="Messina E."/>
            <person name="Richter M."/>
            <person name="Bargiela R."/>
            <person name="Peplies J."/>
            <person name="Huws S.A."/>
            <person name="Newbold C.J."/>
            <person name="Golyshin P.N."/>
            <person name="Simon M.A."/>
            <person name="Lopez G."/>
            <person name="Yakimov M.M."/>
            <person name="Ferrer M."/>
        </authorList>
    </citation>
    <scope>NUCLEOTIDE SEQUENCE</scope>
</reference>
<sequence>MEMKKIFKYISAAALSSVLLTNTGCIEEVFPTDAIIESQLDSKKGLEARLWGIVSCVNNFNTMGLPHEEVLHIDFGYGSMMHIRDLMTADLAIPNAYSGHWAAYHTNTYMGKSYMMPQYIWNYYWKLIHTTNLMVRDVVKNQELTETEKVIWVRRMLSVHWLIWTWHRCMNSCQIEIYKVNEDGKNITNLTVPIVTDKTTKEEAANNPRATREQMAEFILGDLDLAEENIPYLTVPEKVIPHLDVVYGLKARLYLWIENYAKAKEYARKAIDEARQSPMNEDQWLDPTTGFNTLDYWMLGVGIVKENDVVQSGIVNWAGWMCSETRFGYAGVGAVSMIDASLYDAISNTDFRKLAFKAPEGSPLLAKSRYIDANVYAGLAPYTNLKFRPGGGNISDYQEACTGAYPMMRVEEMYFIEAEAAAHLNAKDGEKLLTDFMKNYRDKKYIYTGKRDIIEEIILQKRIETWGEGLSFYDIKRLDMSVIRGYANTNFMPTARLNTNGRPVWMNISIVQTEENNNQGVLGFNNPDPSDKIQIWR</sequence>
<evidence type="ECO:0000259" key="5">
    <source>
        <dbReference type="Pfam" id="PF07980"/>
    </source>
</evidence>
<evidence type="ECO:0000256" key="3">
    <source>
        <dbReference type="ARBA" id="ARBA00023136"/>
    </source>
</evidence>